<keyword evidence="3" id="KW-1185">Reference proteome</keyword>
<organism evidence="2 3">
    <name type="scientific">Cercophora samala</name>
    <dbReference type="NCBI Taxonomy" id="330535"/>
    <lineage>
        <taxon>Eukaryota</taxon>
        <taxon>Fungi</taxon>
        <taxon>Dikarya</taxon>
        <taxon>Ascomycota</taxon>
        <taxon>Pezizomycotina</taxon>
        <taxon>Sordariomycetes</taxon>
        <taxon>Sordariomycetidae</taxon>
        <taxon>Sordariales</taxon>
        <taxon>Lasiosphaeriaceae</taxon>
        <taxon>Cercophora</taxon>
    </lineage>
</organism>
<dbReference type="InterPro" id="IPR055222">
    <property type="entry name" value="PRISE-like_Rossmann-fold"/>
</dbReference>
<dbReference type="EMBL" id="JAULSY010000021">
    <property type="protein sequence ID" value="KAK0671486.1"/>
    <property type="molecule type" value="Genomic_DNA"/>
</dbReference>
<dbReference type="Gene3D" id="3.40.50.720">
    <property type="entry name" value="NAD(P)-binding Rossmann-like Domain"/>
    <property type="match status" value="1"/>
</dbReference>
<dbReference type="CDD" id="cd08948">
    <property type="entry name" value="5beta-POR_like_SDR_a"/>
    <property type="match status" value="1"/>
</dbReference>
<comment type="caution">
    <text evidence="2">The sequence shown here is derived from an EMBL/GenBank/DDBJ whole genome shotgun (WGS) entry which is preliminary data.</text>
</comment>
<evidence type="ECO:0000313" key="3">
    <source>
        <dbReference type="Proteomes" id="UP001174997"/>
    </source>
</evidence>
<evidence type="ECO:0000313" key="2">
    <source>
        <dbReference type="EMBL" id="KAK0671486.1"/>
    </source>
</evidence>
<gene>
    <name evidence="2" type="ORF">QBC41DRAFT_315813</name>
</gene>
<dbReference type="SUPFAM" id="SSF51735">
    <property type="entry name" value="NAD(P)-binding Rossmann-fold domains"/>
    <property type="match status" value="1"/>
</dbReference>
<dbReference type="PANTHER" id="PTHR32487:SF0">
    <property type="entry name" value="3-OXO-DELTA(4,5)-STEROID 5-BETA-REDUCTASE"/>
    <property type="match status" value="1"/>
</dbReference>
<proteinExistence type="predicted"/>
<dbReference type="AlphaFoldDB" id="A0AA39ZIS3"/>
<evidence type="ECO:0000259" key="1">
    <source>
        <dbReference type="Pfam" id="PF22917"/>
    </source>
</evidence>
<reference evidence="2" key="1">
    <citation type="submission" date="2023-06" db="EMBL/GenBank/DDBJ databases">
        <title>Genome-scale phylogeny and comparative genomics of the fungal order Sordariales.</title>
        <authorList>
            <consortium name="Lawrence Berkeley National Laboratory"/>
            <person name="Hensen N."/>
            <person name="Bonometti L."/>
            <person name="Westerberg I."/>
            <person name="Brannstrom I.O."/>
            <person name="Guillou S."/>
            <person name="Cros-Aarteil S."/>
            <person name="Calhoun S."/>
            <person name="Haridas S."/>
            <person name="Kuo A."/>
            <person name="Mondo S."/>
            <person name="Pangilinan J."/>
            <person name="Riley R."/>
            <person name="Labutti K."/>
            <person name="Andreopoulos B."/>
            <person name="Lipzen A."/>
            <person name="Chen C."/>
            <person name="Yanf M."/>
            <person name="Daum C."/>
            <person name="Ng V."/>
            <person name="Clum A."/>
            <person name="Steindorff A."/>
            <person name="Ohm R."/>
            <person name="Martin F."/>
            <person name="Silar P."/>
            <person name="Natvig D."/>
            <person name="Lalanne C."/>
            <person name="Gautier V."/>
            <person name="Ament-Velasquez S.L."/>
            <person name="Kruys A."/>
            <person name="Hutchinson M.I."/>
            <person name="Powell A.J."/>
            <person name="Barry K."/>
            <person name="Miller A.N."/>
            <person name="Grigoriev I.V."/>
            <person name="Debuchy R."/>
            <person name="Gladieux P."/>
            <person name="Thoren M.H."/>
            <person name="Johannesson H."/>
        </authorList>
    </citation>
    <scope>NUCLEOTIDE SEQUENCE</scope>
    <source>
        <strain evidence="2">CBS 307.81</strain>
    </source>
</reference>
<dbReference type="PANTHER" id="PTHR32487">
    <property type="entry name" value="3-OXO-DELTA(4,5)-STEROID 5-BETA-REDUCTASE"/>
    <property type="match status" value="1"/>
</dbReference>
<accession>A0AA39ZIS3</accession>
<protein>
    <recommendedName>
        <fullName evidence="1">PRISE-like Rossmann-fold domain-containing protein</fullName>
    </recommendedName>
</protein>
<feature type="domain" description="PRISE-like Rossmann-fold" evidence="1">
    <location>
        <begin position="63"/>
        <end position="270"/>
    </location>
</feature>
<dbReference type="InterPro" id="IPR036291">
    <property type="entry name" value="NAD(P)-bd_dom_sf"/>
</dbReference>
<name>A0AA39ZIS3_9PEZI</name>
<dbReference type="Pfam" id="PF22917">
    <property type="entry name" value="PRISE"/>
    <property type="match status" value="1"/>
</dbReference>
<sequence length="404" mass="45817">MSSAIVCGATGILGREIVYRLASNPSKWKTIHALSRSKKDDYPPHVAHHHINLLHSAEQMAQDLNNISAEYVFFAAYTQKETEEENWKVNGDMLSNFLHALTLTATSSSLKRILLVTGCKHYGVHLGRPKNPMLESDPRLTDQAVYPPNFYYRQQDILHKFCKANPHVGWNVTYPNDVIGFANGNFMNLASGLGIYAAVCKEQGKKLAFPGAEGFYSGFDCYTGSKLHAEFCEWVVLEDKAKNEAFNVVNGDVQSWEDMWPRLARRFGMEVDQAQFQQEVGELGGRVEMNEVPPIKVWEKELGLEGRVKRNVLSQRVSLVKWAEQEEVKKAWERLAEREGLQKDGLEKGTWAFVDFELGRDFDLVISMSKAREFGWTGYQDTWKAFSDVFGELEAARVLPKTHG</sequence>
<dbReference type="Proteomes" id="UP001174997">
    <property type="component" value="Unassembled WGS sequence"/>
</dbReference>